<keyword evidence="4" id="KW-0288">FMN</keyword>
<protein>
    <submittedName>
        <fullName evidence="8">Nitroreductase</fullName>
    </submittedName>
</protein>
<dbReference type="CDD" id="cd02149">
    <property type="entry name" value="NfsB-like"/>
    <property type="match status" value="1"/>
</dbReference>
<keyword evidence="3" id="KW-0285">Flavoprotein</keyword>
<feature type="domain" description="Nitroreductase" evidence="7">
    <location>
        <begin position="8"/>
        <end position="186"/>
    </location>
</feature>
<evidence type="ECO:0000256" key="3">
    <source>
        <dbReference type="ARBA" id="ARBA00022630"/>
    </source>
</evidence>
<evidence type="ECO:0000256" key="5">
    <source>
        <dbReference type="ARBA" id="ARBA00022857"/>
    </source>
</evidence>
<gene>
    <name evidence="8" type="ORF">SAMN06265348_113157</name>
</gene>
<comment type="cofactor">
    <cofactor evidence="1">
        <name>FMN</name>
        <dbReference type="ChEBI" id="CHEBI:58210"/>
    </cofactor>
</comment>
<comment type="similarity">
    <text evidence="2">Belongs to the nitroreductase family.</text>
</comment>
<evidence type="ECO:0000259" key="7">
    <source>
        <dbReference type="Pfam" id="PF00881"/>
    </source>
</evidence>
<keyword evidence="6" id="KW-0560">Oxidoreductase</keyword>
<dbReference type="InterPro" id="IPR000415">
    <property type="entry name" value="Nitroreductase-like"/>
</dbReference>
<dbReference type="AlphaFoldDB" id="A0A521FMP1"/>
<keyword evidence="9" id="KW-1185">Reference proteome</keyword>
<dbReference type="InterPro" id="IPR029479">
    <property type="entry name" value="Nitroreductase"/>
</dbReference>
<evidence type="ECO:0000256" key="2">
    <source>
        <dbReference type="ARBA" id="ARBA00007118"/>
    </source>
</evidence>
<dbReference type="GO" id="GO:0016491">
    <property type="term" value="F:oxidoreductase activity"/>
    <property type="evidence" value="ECO:0007669"/>
    <property type="project" value="UniProtKB-KW"/>
</dbReference>
<evidence type="ECO:0000256" key="1">
    <source>
        <dbReference type="ARBA" id="ARBA00001917"/>
    </source>
</evidence>
<dbReference type="RefSeq" id="WP_142530577.1">
    <property type="nucleotide sequence ID" value="NZ_CBCSJO010000012.1"/>
</dbReference>
<dbReference type="Gene3D" id="3.40.109.10">
    <property type="entry name" value="NADH Oxidase"/>
    <property type="match status" value="1"/>
</dbReference>
<evidence type="ECO:0000256" key="6">
    <source>
        <dbReference type="ARBA" id="ARBA00023002"/>
    </source>
</evidence>
<name>A0A521FMP1_9SPHI</name>
<sequence>MSLLDKLEWRYATKKFDSTKKIPADQLNQVLEAIRLAPSSYGLQQFRLLVVSDHAIREKLAAAAWNQPQLLEASHVLVFAAETKLDTAFVDANIELTAKVRNIGTETLAGWKNMIGDGIKLRSNGDVLVHWAQKQAYIGLGIAISVAAELGLDSCPMEGFDPEEFDQILGLKEKNLTATVILPVGYRSEDDGYIQLAKVRRPADEFFIAY</sequence>
<reference evidence="8 9" key="1">
    <citation type="submission" date="2017-05" db="EMBL/GenBank/DDBJ databases">
        <authorList>
            <person name="Varghese N."/>
            <person name="Submissions S."/>
        </authorList>
    </citation>
    <scope>NUCLEOTIDE SEQUENCE [LARGE SCALE GENOMIC DNA]</scope>
    <source>
        <strain evidence="8 9">DSM 19036</strain>
    </source>
</reference>
<dbReference type="InterPro" id="IPR033878">
    <property type="entry name" value="NfsB-like"/>
</dbReference>
<organism evidence="8 9">
    <name type="scientific">Pedobacter westerhofensis</name>
    <dbReference type="NCBI Taxonomy" id="425512"/>
    <lineage>
        <taxon>Bacteria</taxon>
        <taxon>Pseudomonadati</taxon>
        <taxon>Bacteroidota</taxon>
        <taxon>Sphingobacteriia</taxon>
        <taxon>Sphingobacteriales</taxon>
        <taxon>Sphingobacteriaceae</taxon>
        <taxon>Pedobacter</taxon>
    </lineage>
</organism>
<dbReference type="OrthoDB" id="9809288at2"/>
<evidence type="ECO:0000256" key="4">
    <source>
        <dbReference type="ARBA" id="ARBA00022643"/>
    </source>
</evidence>
<proteinExistence type="inferred from homology"/>
<dbReference type="SUPFAM" id="SSF55469">
    <property type="entry name" value="FMN-dependent nitroreductase-like"/>
    <property type="match status" value="1"/>
</dbReference>
<dbReference type="PANTHER" id="PTHR43673:SF2">
    <property type="entry name" value="NITROREDUCTASE"/>
    <property type="match status" value="1"/>
</dbReference>
<keyword evidence="5" id="KW-0521">NADP</keyword>
<dbReference type="Proteomes" id="UP000320300">
    <property type="component" value="Unassembled WGS sequence"/>
</dbReference>
<accession>A0A521FMP1</accession>
<evidence type="ECO:0000313" key="8">
    <source>
        <dbReference type="EMBL" id="SMO96850.1"/>
    </source>
</evidence>
<dbReference type="Pfam" id="PF00881">
    <property type="entry name" value="Nitroreductase"/>
    <property type="match status" value="1"/>
</dbReference>
<dbReference type="EMBL" id="FXTN01000013">
    <property type="protein sequence ID" value="SMO96850.1"/>
    <property type="molecule type" value="Genomic_DNA"/>
</dbReference>
<evidence type="ECO:0000313" key="9">
    <source>
        <dbReference type="Proteomes" id="UP000320300"/>
    </source>
</evidence>
<dbReference type="PANTHER" id="PTHR43673">
    <property type="entry name" value="NAD(P)H NITROREDUCTASE YDGI-RELATED"/>
    <property type="match status" value="1"/>
</dbReference>